<keyword evidence="1" id="KW-1133">Transmembrane helix</keyword>
<name>A0A1B6D2A4_9HEMI</name>
<dbReference type="EMBL" id="GEDC01017449">
    <property type="protein sequence ID" value="JAS19849.1"/>
    <property type="molecule type" value="Transcribed_RNA"/>
</dbReference>
<gene>
    <name evidence="2" type="ORF">g.1438</name>
</gene>
<dbReference type="AlphaFoldDB" id="A0A1B6D2A4"/>
<proteinExistence type="predicted"/>
<organism evidence="2">
    <name type="scientific">Clastoptera arizonana</name>
    <name type="common">Arizona spittle bug</name>
    <dbReference type="NCBI Taxonomy" id="38151"/>
    <lineage>
        <taxon>Eukaryota</taxon>
        <taxon>Metazoa</taxon>
        <taxon>Ecdysozoa</taxon>
        <taxon>Arthropoda</taxon>
        <taxon>Hexapoda</taxon>
        <taxon>Insecta</taxon>
        <taxon>Pterygota</taxon>
        <taxon>Neoptera</taxon>
        <taxon>Paraneoptera</taxon>
        <taxon>Hemiptera</taxon>
        <taxon>Auchenorrhyncha</taxon>
        <taxon>Cercopoidea</taxon>
        <taxon>Clastopteridae</taxon>
        <taxon>Clastoptera</taxon>
    </lineage>
</organism>
<keyword evidence="1" id="KW-0812">Transmembrane</keyword>
<protein>
    <submittedName>
        <fullName evidence="2">Uncharacterized protein</fullName>
    </submittedName>
</protein>
<sequence length="143" mass="16205">HRQHSPLYLRLGQGSLHRQHSPLNTLSKMFLLYCSFITYFMISILAKPLATDWSEIVVGKYVFNEHGEPIGDPEIEIFVNPRKCNITLGKFIKLPCQSNLADSVKVKPNKTMPDGQKHLIITPNSVINPPRRDCGPGFKIGFF</sequence>
<evidence type="ECO:0000256" key="1">
    <source>
        <dbReference type="SAM" id="Phobius"/>
    </source>
</evidence>
<feature type="non-terminal residue" evidence="2">
    <location>
        <position position="1"/>
    </location>
</feature>
<keyword evidence="1" id="KW-0472">Membrane</keyword>
<evidence type="ECO:0000313" key="2">
    <source>
        <dbReference type="EMBL" id="JAS19849.1"/>
    </source>
</evidence>
<reference evidence="2" key="1">
    <citation type="submission" date="2015-12" db="EMBL/GenBank/DDBJ databases">
        <title>De novo transcriptome assembly of four potential Pierce s Disease insect vectors from Arizona vineyards.</title>
        <authorList>
            <person name="Tassone E.E."/>
        </authorList>
    </citation>
    <scope>NUCLEOTIDE SEQUENCE</scope>
</reference>
<feature type="transmembrane region" description="Helical" evidence="1">
    <location>
        <begin position="30"/>
        <end position="50"/>
    </location>
</feature>
<accession>A0A1B6D2A4</accession>